<dbReference type="Proteomes" id="UP000250140">
    <property type="component" value="Unassembled WGS sequence"/>
</dbReference>
<protein>
    <submittedName>
        <fullName evidence="1">Uncharacterized protein</fullName>
    </submittedName>
</protein>
<proteinExistence type="predicted"/>
<accession>A0A8E2F7W7</accession>
<dbReference type="EMBL" id="KV748995">
    <property type="protein sequence ID" value="OCL11741.1"/>
    <property type="molecule type" value="Genomic_DNA"/>
</dbReference>
<sequence>MTRARHLEYARTGAEPSAISHQVVAEAAAVAAAAAVVCDCIWLSALGAVRGATASTFGSSLQGRTAWGGSWEDTTQDGPLSTEWGEAARDVAHKAKLNGEPVCWGAFFDIGTLVALSSPLKSQSLAAQWLPSNPETSPKFSPFCQPVSQSVSQSVSRSLSSAAARPSAGWLAGFTLHASQSRVPGRGCKGTTTAGGSAPPRSRKGCCGLLGTAVVWHGLLKAANGWFWAGVWAAMGYYGLR</sequence>
<keyword evidence="2" id="KW-1185">Reference proteome</keyword>
<name>A0A8E2F7W7_9PEZI</name>
<evidence type="ECO:0000313" key="2">
    <source>
        <dbReference type="Proteomes" id="UP000250140"/>
    </source>
</evidence>
<gene>
    <name evidence="1" type="ORF">AOQ84DRAFT_228858</name>
</gene>
<dbReference type="AlphaFoldDB" id="A0A8E2F7W7"/>
<evidence type="ECO:0000313" key="1">
    <source>
        <dbReference type="EMBL" id="OCL11741.1"/>
    </source>
</evidence>
<reference evidence="1 2" key="1">
    <citation type="journal article" date="2016" name="Nat. Commun.">
        <title>Ectomycorrhizal ecology is imprinted in the genome of the dominant symbiotic fungus Cenococcum geophilum.</title>
        <authorList>
            <consortium name="DOE Joint Genome Institute"/>
            <person name="Peter M."/>
            <person name="Kohler A."/>
            <person name="Ohm R.A."/>
            <person name="Kuo A."/>
            <person name="Krutzmann J."/>
            <person name="Morin E."/>
            <person name="Arend M."/>
            <person name="Barry K.W."/>
            <person name="Binder M."/>
            <person name="Choi C."/>
            <person name="Clum A."/>
            <person name="Copeland A."/>
            <person name="Grisel N."/>
            <person name="Haridas S."/>
            <person name="Kipfer T."/>
            <person name="LaButti K."/>
            <person name="Lindquist E."/>
            <person name="Lipzen A."/>
            <person name="Maire R."/>
            <person name="Meier B."/>
            <person name="Mihaltcheva S."/>
            <person name="Molinier V."/>
            <person name="Murat C."/>
            <person name="Poggeler S."/>
            <person name="Quandt C.A."/>
            <person name="Sperisen C."/>
            <person name="Tritt A."/>
            <person name="Tisserant E."/>
            <person name="Crous P.W."/>
            <person name="Henrissat B."/>
            <person name="Nehls U."/>
            <person name="Egli S."/>
            <person name="Spatafora J.W."/>
            <person name="Grigoriev I.V."/>
            <person name="Martin F.M."/>
        </authorList>
    </citation>
    <scope>NUCLEOTIDE SEQUENCE [LARGE SCALE GENOMIC DNA]</scope>
    <source>
        <strain evidence="1 2">CBS 207.34</strain>
    </source>
</reference>
<organism evidence="1 2">
    <name type="scientific">Glonium stellatum</name>
    <dbReference type="NCBI Taxonomy" id="574774"/>
    <lineage>
        <taxon>Eukaryota</taxon>
        <taxon>Fungi</taxon>
        <taxon>Dikarya</taxon>
        <taxon>Ascomycota</taxon>
        <taxon>Pezizomycotina</taxon>
        <taxon>Dothideomycetes</taxon>
        <taxon>Pleosporomycetidae</taxon>
        <taxon>Gloniales</taxon>
        <taxon>Gloniaceae</taxon>
        <taxon>Glonium</taxon>
    </lineage>
</organism>